<gene>
    <name evidence="2" type="ORF">PIB30_070110</name>
</gene>
<feature type="compositionally biased region" description="Basic and acidic residues" evidence="1">
    <location>
        <begin position="1"/>
        <end position="11"/>
    </location>
</feature>
<feature type="non-terminal residue" evidence="2">
    <location>
        <position position="1"/>
    </location>
</feature>
<comment type="caution">
    <text evidence="2">The sequence shown here is derived from an EMBL/GenBank/DDBJ whole genome shotgun (WGS) entry which is preliminary data.</text>
</comment>
<name>A0ABU6YKZ6_9FABA</name>
<accession>A0ABU6YKZ6</accession>
<feature type="region of interest" description="Disordered" evidence="1">
    <location>
        <begin position="1"/>
        <end position="40"/>
    </location>
</feature>
<proteinExistence type="predicted"/>
<evidence type="ECO:0000313" key="3">
    <source>
        <dbReference type="Proteomes" id="UP001341840"/>
    </source>
</evidence>
<dbReference type="Proteomes" id="UP001341840">
    <property type="component" value="Unassembled WGS sequence"/>
</dbReference>
<dbReference type="EMBL" id="JASCZI010242438">
    <property type="protein sequence ID" value="MED6211077.1"/>
    <property type="molecule type" value="Genomic_DNA"/>
</dbReference>
<evidence type="ECO:0000313" key="2">
    <source>
        <dbReference type="EMBL" id="MED6211077.1"/>
    </source>
</evidence>
<evidence type="ECO:0000256" key="1">
    <source>
        <dbReference type="SAM" id="MobiDB-lite"/>
    </source>
</evidence>
<keyword evidence="3" id="KW-1185">Reference proteome</keyword>
<feature type="compositionally biased region" description="Basic and acidic residues" evidence="1">
    <location>
        <begin position="17"/>
        <end position="26"/>
    </location>
</feature>
<sequence>TSKENVAEAQRDTASQRLEREGHDGCRNCGSSVVDPGSPSPPVVIGSLGTKHAVSRRAEAVLTHSRRPSFPLSPTAFSHFLTDKLRRHRSCSVLLATTVNISSV</sequence>
<organism evidence="2 3">
    <name type="scientific">Stylosanthes scabra</name>
    <dbReference type="NCBI Taxonomy" id="79078"/>
    <lineage>
        <taxon>Eukaryota</taxon>
        <taxon>Viridiplantae</taxon>
        <taxon>Streptophyta</taxon>
        <taxon>Embryophyta</taxon>
        <taxon>Tracheophyta</taxon>
        <taxon>Spermatophyta</taxon>
        <taxon>Magnoliopsida</taxon>
        <taxon>eudicotyledons</taxon>
        <taxon>Gunneridae</taxon>
        <taxon>Pentapetalae</taxon>
        <taxon>rosids</taxon>
        <taxon>fabids</taxon>
        <taxon>Fabales</taxon>
        <taxon>Fabaceae</taxon>
        <taxon>Papilionoideae</taxon>
        <taxon>50 kb inversion clade</taxon>
        <taxon>dalbergioids sensu lato</taxon>
        <taxon>Dalbergieae</taxon>
        <taxon>Pterocarpus clade</taxon>
        <taxon>Stylosanthes</taxon>
    </lineage>
</organism>
<feature type="compositionally biased region" description="Low complexity" evidence="1">
    <location>
        <begin position="30"/>
        <end position="40"/>
    </location>
</feature>
<protein>
    <submittedName>
        <fullName evidence="2">Uncharacterized protein</fullName>
    </submittedName>
</protein>
<reference evidence="2 3" key="1">
    <citation type="journal article" date="2023" name="Plants (Basel)">
        <title>Bridging the Gap: Combining Genomics and Transcriptomics Approaches to Understand Stylosanthes scabra, an Orphan Legume from the Brazilian Caatinga.</title>
        <authorList>
            <person name="Ferreira-Neto J.R.C."/>
            <person name="da Silva M.D."/>
            <person name="Binneck E."/>
            <person name="de Melo N.F."/>
            <person name="da Silva R.H."/>
            <person name="de Melo A.L.T.M."/>
            <person name="Pandolfi V."/>
            <person name="Bustamante F.O."/>
            <person name="Brasileiro-Vidal A.C."/>
            <person name="Benko-Iseppon A.M."/>
        </authorList>
    </citation>
    <scope>NUCLEOTIDE SEQUENCE [LARGE SCALE GENOMIC DNA]</scope>
    <source>
        <tissue evidence="2">Leaves</tissue>
    </source>
</reference>